<feature type="compositionally biased region" description="Polar residues" evidence="10">
    <location>
        <begin position="611"/>
        <end position="623"/>
    </location>
</feature>
<feature type="compositionally biased region" description="Basic and acidic residues" evidence="10">
    <location>
        <begin position="999"/>
        <end position="1018"/>
    </location>
</feature>
<evidence type="ECO:0000313" key="13">
    <source>
        <dbReference type="Proteomes" id="UP000419144"/>
    </source>
</evidence>
<keyword evidence="13" id="KW-1185">Reference proteome</keyword>
<comment type="catalytic activity">
    <reaction evidence="7">
        <text>L-threonyl-[protein] + ATP = O-phospho-L-threonyl-[protein] + ADP + H(+)</text>
        <dbReference type="Rhea" id="RHEA:46608"/>
        <dbReference type="Rhea" id="RHEA-COMP:11060"/>
        <dbReference type="Rhea" id="RHEA-COMP:11605"/>
        <dbReference type="ChEBI" id="CHEBI:15378"/>
        <dbReference type="ChEBI" id="CHEBI:30013"/>
        <dbReference type="ChEBI" id="CHEBI:30616"/>
        <dbReference type="ChEBI" id="CHEBI:61977"/>
        <dbReference type="ChEBI" id="CHEBI:456216"/>
        <dbReference type="EC" id="2.7.11.1"/>
    </reaction>
</comment>
<evidence type="ECO:0000256" key="9">
    <source>
        <dbReference type="PROSITE-ProRule" id="PRU10141"/>
    </source>
</evidence>
<feature type="region of interest" description="Disordered" evidence="10">
    <location>
        <begin position="56"/>
        <end position="134"/>
    </location>
</feature>
<dbReference type="InterPro" id="IPR000719">
    <property type="entry name" value="Prot_kinase_dom"/>
</dbReference>
<dbReference type="GO" id="GO:0004674">
    <property type="term" value="F:protein serine/threonine kinase activity"/>
    <property type="evidence" value="ECO:0007669"/>
    <property type="project" value="UniProtKB-KW"/>
</dbReference>
<dbReference type="EMBL" id="BLBS01000004">
    <property type="protein sequence ID" value="GET85648.1"/>
    <property type="molecule type" value="Genomic_DNA"/>
</dbReference>
<dbReference type="Gene3D" id="3.30.200.20">
    <property type="entry name" value="Phosphorylase Kinase, domain 1"/>
    <property type="match status" value="1"/>
</dbReference>
<sequence length="1329" mass="140003">MPENTAVAAMVTTTRGDGGHLNRLHPQRYHQLHQQLSSSLSGVDCDTSHLEMPTMATGEDSRIHSSSGSGAQPRPQYRRSRSIHITLRKTRSGSRPVNAQRDSSIGVSRDVGAATGVTGGGRTPNKPERHGSFGSASGVLREAVSPTSIATVTGTPTGGGGAAASSPFLFPAGSECVSPKLTPRHHGARSASSTVTAGGAHRAPLLDDVTTSSNNNPNSCGSSRMINSPSYIPYILHTHGRGGDVTTSDGTAAAAATNVVALSSSTVGGPGGGSSIVGPSSGSCVPTMHGVGYLNTFVKVTHPSNVKQALLPPNMRDRVMALDTAHSDRVAVSRATHRRPFSSGAISRRHSRYSGHQGHAYPHPCLPSAQPLSQRAHASGHSNGLRSNSMGSSHTADDTENGKSSSPCHVAATRGLHDCVLPYPEGALAADATQPHQQEQTGHWASPTGRGRLYRIPSVNVTASPHPSPSAAPAAASDSQDQHRRHYRARSYTAGGRVRSSSGNGAVATATSASTMAPSASGSFGYAERAPSLSPYRSVSLASSSLTAAAPVLGAVATTATGQCSRTSTLIHHPSASRAVSSVETTMTAITATLPPAPSLPAYEESRDSPVATNTVAPQTPRPTTATLEAAAGAGGSARQSASSDVVNGLDDSVDSVRCGSFPSAPYMSAATMTGCASDTLERANRGSTAAASRYGGIAAFAAPHRYARESVAGDEKTDDEGFRNRGGPPRRYSTALTNTTTEDEDEQQPQAQPSTLEMLRGHQMRRESGAGCGGGNPNVAAVLNRARAARTSVTAVAATSATNRDGSPTTAIARWRAQEQQRKKDEAQRLSARQWSEAFRRLQEKRVQWRMRGYIGRGTSGVVYEGVLEDRKQTPVAVKVLEVGVPIPVHLYTPGDGNDSQNTRSAQCTEISAPAKNGNPAAVADAAYMSPSQQEALLVLLREVEMMEKLHHENIVTCLRCQVTPVRDRYLELHQQQQQQRHDIGSSKGKALSGAAAAERDSEGAGERRSSSAGRRYADNGKDLVCSDAFSCAKNSPQRHAASRIPVQVEIVMELCKRGTLSSVVRRSPGGQLPVRVARRYLRDVLKGLAYLHRNNFIHRDVKGDNVLISEADVAKLADFGCSRRILLTNNVHGTTDSEGATSSLATTRTAATDSRLTTMADFQWFDTSGVARTMVGTPMFMAPEIIQASGPPCVTAPTASSPATSAGKGNDGEQESGSKAASPSAQVGYTASADIWAFGCLVLEVFGRTPWPTSGSNAYHLMKQIEQSVADLPPGVPDGAPVELLNLLRCCFHRDPHRRSTARALLRAPWMTCNDEELQEMPPRKRH</sequence>
<comment type="caution">
    <text evidence="12">The sequence shown here is derived from an EMBL/GenBank/DDBJ whole genome shotgun (WGS) entry which is preliminary data.</text>
</comment>
<feature type="compositionally biased region" description="Low complexity" evidence="10">
    <location>
        <begin position="987"/>
        <end position="998"/>
    </location>
</feature>
<dbReference type="InterPro" id="IPR008271">
    <property type="entry name" value="Ser/Thr_kinase_AS"/>
</dbReference>
<evidence type="ECO:0000259" key="11">
    <source>
        <dbReference type="PROSITE" id="PS50011"/>
    </source>
</evidence>
<dbReference type="SUPFAM" id="SSF56112">
    <property type="entry name" value="Protein kinase-like (PK-like)"/>
    <property type="match status" value="1"/>
</dbReference>
<dbReference type="InterPro" id="IPR017441">
    <property type="entry name" value="Protein_kinase_ATP_BS"/>
</dbReference>
<name>A0A640K8M4_LEITA</name>
<evidence type="ECO:0000256" key="5">
    <source>
        <dbReference type="ARBA" id="ARBA00022777"/>
    </source>
</evidence>
<evidence type="ECO:0000256" key="6">
    <source>
        <dbReference type="ARBA" id="ARBA00022840"/>
    </source>
</evidence>
<evidence type="ECO:0000313" key="12">
    <source>
        <dbReference type="EMBL" id="GET85648.1"/>
    </source>
</evidence>
<feature type="region of interest" description="Disordered" evidence="10">
    <location>
        <begin position="594"/>
        <end position="623"/>
    </location>
</feature>
<feature type="compositionally biased region" description="Basic and acidic residues" evidence="10">
    <location>
        <begin position="710"/>
        <end position="724"/>
    </location>
</feature>
<evidence type="ECO:0000256" key="10">
    <source>
        <dbReference type="SAM" id="MobiDB-lite"/>
    </source>
</evidence>
<accession>A0A640K8M4</accession>
<evidence type="ECO:0000256" key="7">
    <source>
        <dbReference type="ARBA" id="ARBA00047899"/>
    </source>
</evidence>
<protein>
    <recommendedName>
        <fullName evidence="1">non-specific serine/threonine protein kinase</fullName>
        <ecNumber evidence="1">2.7.11.1</ecNumber>
    </recommendedName>
</protein>
<keyword evidence="2" id="KW-0723">Serine/threonine-protein kinase</keyword>
<dbReference type="Gene3D" id="1.10.510.10">
    <property type="entry name" value="Transferase(Phosphotransferase) domain 1"/>
    <property type="match status" value="1"/>
</dbReference>
<organism evidence="12 13">
    <name type="scientific">Leishmania tarentolae</name>
    <name type="common">Sauroleishmania tarentolae</name>
    <dbReference type="NCBI Taxonomy" id="5689"/>
    <lineage>
        <taxon>Eukaryota</taxon>
        <taxon>Discoba</taxon>
        <taxon>Euglenozoa</taxon>
        <taxon>Kinetoplastea</taxon>
        <taxon>Metakinetoplastina</taxon>
        <taxon>Trypanosomatida</taxon>
        <taxon>Trypanosomatidae</taxon>
        <taxon>Leishmaniinae</taxon>
        <taxon>Leishmania</taxon>
        <taxon>lizard Leishmania</taxon>
    </lineage>
</organism>
<dbReference type="Pfam" id="PF00069">
    <property type="entry name" value="Pkinase"/>
    <property type="match status" value="2"/>
</dbReference>
<evidence type="ECO:0000256" key="8">
    <source>
        <dbReference type="ARBA" id="ARBA00048679"/>
    </source>
</evidence>
<feature type="domain" description="Protein kinase" evidence="11">
    <location>
        <begin position="850"/>
        <end position="1313"/>
    </location>
</feature>
<proteinExistence type="predicted"/>
<keyword evidence="4 9" id="KW-0547">Nucleotide-binding</keyword>
<evidence type="ECO:0000256" key="3">
    <source>
        <dbReference type="ARBA" id="ARBA00022679"/>
    </source>
</evidence>
<feature type="compositionally biased region" description="Low complexity" evidence="10">
    <location>
        <begin position="500"/>
        <end position="523"/>
    </location>
</feature>
<dbReference type="PANTHER" id="PTHR24361:SF433">
    <property type="entry name" value="PROTEIN KINASE DOMAIN-CONTAINING PROTEIN"/>
    <property type="match status" value="1"/>
</dbReference>
<feature type="compositionally biased region" description="Polar residues" evidence="10">
    <location>
        <begin position="434"/>
        <end position="443"/>
    </location>
</feature>
<feature type="compositionally biased region" description="Low complexity" evidence="10">
    <location>
        <begin position="1197"/>
        <end position="1208"/>
    </location>
</feature>
<keyword evidence="6 9" id="KW-0067">ATP-binding</keyword>
<dbReference type="PROSITE" id="PS00108">
    <property type="entry name" value="PROTEIN_KINASE_ST"/>
    <property type="match status" value="1"/>
</dbReference>
<dbReference type="GO" id="GO:0005524">
    <property type="term" value="F:ATP binding"/>
    <property type="evidence" value="ECO:0007669"/>
    <property type="project" value="UniProtKB-UniRule"/>
</dbReference>
<dbReference type="PANTHER" id="PTHR24361">
    <property type="entry name" value="MITOGEN-ACTIVATED KINASE KINASE KINASE"/>
    <property type="match status" value="1"/>
</dbReference>
<dbReference type="InterPro" id="IPR011009">
    <property type="entry name" value="Kinase-like_dom_sf"/>
</dbReference>
<dbReference type="OrthoDB" id="266718at2759"/>
<feature type="region of interest" description="Disordered" evidence="10">
    <location>
        <begin position="630"/>
        <end position="649"/>
    </location>
</feature>
<evidence type="ECO:0000256" key="1">
    <source>
        <dbReference type="ARBA" id="ARBA00012513"/>
    </source>
</evidence>
<feature type="compositionally biased region" description="Low complexity" evidence="10">
    <location>
        <begin position="463"/>
        <end position="477"/>
    </location>
</feature>
<feature type="compositionally biased region" description="Polar residues" evidence="10">
    <location>
        <begin position="380"/>
        <end position="394"/>
    </location>
</feature>
<feature type="binding site" evidence="9">
    <location>
        <position position="880"/>
    </location>
    <ligand>
        <name>ATP</name>
        <dbReference type="ChEBI" id="CHEBI:30616"/>
    </ligand>
</feature>
<keyword evidence="5" id="KW-0418">Kinase</keyword>
<feature type="compositionally biased region" description="Polar residues" evidence="10">
    <location>
        <begin position="93"/>
        <end position="106"/>
    </location>
</feature>
<feature type="compositionally biased region" description="Basic residues" evidence="10">
    <location>
        <begin position="76"/>
        <end position="92"/>
    </location>
</feature>
<comment type="catalytic activity">
    <reaction evidence="8">
        <text>L-seryl-[protein] + ATP = O-phospho-L-seryl-[protein] + ADP + H(+)</text>
        <dbReference type="Rhea" id="RHEA:17989"/>
        <dbReference type="Rhea" id="RHEA-COMP:9863"/>
        <dbReference type="Rhea" id="RHEA-COMP:11604"/>
        <dbReference type="ChEBI" id="CHEBI:15378"/>
        <dbReference type="ChEBI" id="CHEBI:29999"/>
        <dbReference type="ChEBI" id="CHEBI:30616"/>
        <dbReference type="ChEBI" id="CHEBI:83421"/>
        <dbReference type="ChEBI" id="CHEBI:456216"/>
        <dbReference type="EC" id="2.7.11.1"/>
    </reaction>
</comment>
<dbReference type="VEuPathDB" id="TriTrypDB:LtaPh_0404200"/>
<dbReference type="EC" id="2.7.11.1" evidence="1"/>
<feature type="region of interest" description="Disordered" evidence="10">
    <location>
        <begin position="431"/>
        <end position="525"/>
    </location>
</feature>
<dbReference type="InterPro" id="IPR053235">
    <property type="entry name" value="Ser_Thr_kinase"/>
</dbReference>
<keyword evidence="3" id="KW-0808">Transferase</keyword>
<dbReference type="Proteomes" id="UP000419144">
    <property type="component" value="Unassembled WGS sequence"/>
</dbReference>
<gene>
    <name evidence="12" type="ORF">LtaPh_0404200</name>
</gene>
<dbReference type="SMART" id="SM00220">
    <property type="entry name" value="S_TKc"/>
    <property type="match status" value="1"/>
</dbReference>
<reference evidence="12" key="1">
    <citation type="submission" date="2019-11" db="EMBL/GenBank/DDBJ databases">
        <title>Leishmania tarentolae CDS.</title>
        <authorList>
            <person name="Goto Y."/>
            <person name="Yamagishi J."/>
        </authorList>
    </citation>
    <scope>NUCLEOTIDE SEQUENCE [LARGE SCALE GENOMIC DNA]</scope>
    <source>
        <strain evidence="12">Parrot Tar II</strain>
    </source>
</reference>
<dbReference type="PROSITE" id="PS00107">
    <property type="entry name" value="PROTEIN_KINASE_ATP"/>
    <property type="match status" value="1"/>
</dbReference>
<dbReference type="GO" id="GO:0005737">
    <property type="term" value="C:cytoplasm"/>
    <property type="evidence" value="ECO:0007669"/>
    <property type="project" value="TreeGrafter"/>
</dbReference>
<feature type="region of interest" description="Disordered" evidence="10">
    <location>
        <begin position="975"/>
        <end position="1018"/>
    </location>
</feature>
<evidence type="ECO:0000256" key="2">
    <source>
        <dbReference type="ARBA" id="ARBA00022527"/>
    </source>
</evidence>
<evidence type="ECO:0000256" key="4">
    <source>
        <dbReference type="ARBA" id="ARBA00022741"/>
    </source>
</evidence>
<feature type="region of interest" description="Disordered" evidence="10">
    <location>
        <begin position="1194"/>
        <end position="1224"/>
    </location>
</feature>
<feature type="region of interest" description="Disordered" evidence="10">
    <location>
        <begin position="329"/>
        <end position="409"/>
    </location>
</feature>
<feature type="region of interest" description="Disordered" evidence="10">
    <location>
        <begin position="710"/>
        <end position="754"/>
    </location>
</feature>
<dbReference type="PROSITE" id="PS50011">
    <property type="entry name" value="PROTEIN_KINASE_DOM"/>
    <property type="match status" value="1"/>
</dbReference>